<gene>
    <name evidence="2" type="ORF">EVAR_103091_1</name>
</gene>
<protein>
    <submittedName>
        <fullName evidence="2">Uncharacterized protein</fullName>
    </submittedName>
</protein>
<evidence type="ECO:0000256" key="1">
    <source>
        <dbReference type="SAM" id="MobiDB-lite"/>
    </source>
</evidence>
<dbReference type="AlphaFoldDB" id="A0A4C1WMH3"/>
<evidence type="ECO:0000313" key="3">
    <source>
        <dbReference type="Proteomes" id="UP000299102"/>
    </source>
</evidence>
<reference evidence="2 3" key="1">
    <citation type="journal article" date="2019" name="Commun. Biol.">
        <title>The bagworm genome reveals a unique fibroin gene that provides high tensile strength.</title>
        <authorList>
            <person name="Kono N."/>
            <person name="Nakamura H."/>
            <person name="Ohtoshi R."/>
            <person name="Tomita M."/>
            <person name="Numata K."/>
            <person name="Arakawa K."/>
        </authorList>
    </citation>
    <scope>NUCLEOTIDE SEQUENCE [LARGE SCALE GENOMIC DNA]</scope>
</reference>
<comment type="caution">
    <text evidence="2">The sequence shown here is derived from an EMBL/GenBank/DDBJ whole genome shotgun (WGS) entry which is preliminary data.</text>
</comment>
<dbReference type="EMBL" id="BGZK01000607">
    <property type="protein sequence ID" value="GBP52656.1"/>
    <property type="molecule type" value="Genomic_DNA"/>
</dbReference>
<feature type="region of interest" description="Disordered" evidence="1">
    <location>
        <begin position="70"/>
        <end position="135"/>
    </location>
</feature>
<keyword evidence="3" id="KW-1185">Reference proteome</keyword>
<sequence length="135" mass="15059">MVVEEIPRLGLGHRVALINPINIKSEFHPPKAAPATRPLDDKTIVARRNTVEWKGGREPGRADCVRYRAQQSLKSDAQPARRRRSLCDGPYADARRRPARSLSERARSQAFGAPAAAGARGRRQGALKSTMYRYK</sequence>
<dbReference type="Proteomes" id="UP000299102">
    <property type="component" value="Unassembled WGS sequence"/>
</dbReference>
<feature type="compositionally biased region" description="Low complexity" evidence="1">
    <location>
        <begin position="108"/>
        <end position="119"/>
    </location>
</feature>
<name>A0A4C1WMH3_EUMVA</name>
<organism evidence="2 3">
    <name type="scientific">Eumeta variegata</name>
    <name type="common">Bagworm moth</name>
    <name type="synonym">Eumeta japonica</name>
    <dbReference type="NCBI Taxonomy" id="151549"/>
    <lineage>
        <taxon>Eukaryota</taxon>
        <taxon>Metazoa</taxon>
        <taxon>Ecdysozoa</taxon>
        <taxon>Arthropoda</taxon>
        <taxon>Hexapoda</taxon>
        <taxon>Insecta</taxon>
        <taxon>Pterygota</taxon>
        <taxon>Neoptera</taxon>
        <taxon>Endopterygota</taxon>
        <taxon>Lepidoptera</taxon>
        <taxon>Glossata</taxon>
        <taxon>Ditrysia</taxon>
        <taxon>Tineoidea</taxon>
        <taxon>Psychidae</taxon>
        <taxon>Oiketicinae</taxon>
        <taxon>Eumeta</taxon>
    </lineage>
</organism>
<accession>A0A4C1WMH3</accession>
<proteinExistence type="predicted"/>
<evidence type="ECO:0000313" key="2">
    <source>
        <dbReference type="EMBL" id="GBP52656.1"/>
    </source>
</evidence>